<keyword evidence="3" id="KW-0521">NADP</keyword>
<sequence>MGSSADAIDEHDVQHLVRAAELSQQPLGQTQPHPYAGCVLVSAAGVPLAEAFQRAQGTEPPECAAVGAAGEAARGATAYLNLETGDCHGESAAVDALLHGGVVRVVIGLRHPLPHLRGGAIAALRAAGVAVAVLGEAPTSAAAEAVEAALDACLLANEALLHRAVTRRPLGLLKYAMTLDGKIATHSGHSAWVSSAASRQQVFEQRARSDAVIVGGCTVRRDNPQLTTRRESGHQPARVVMSRTLDLPEKAKLWDVSHAPTIVATQRGARLHFQRLLRARGVEVLEFDFLTPDAVARYCYDRGFLQCLWECGGMLAAPAIAGGAIHKTMAFVAPKIIGGSRAPTPVGDLGFVEMTQALQLAEVRWQQVGPDLMLTGYLPQSGGLRALAAAAAAGDGVDGGAAAGGAVLVGSGSGSSGAAAAAPAAADGRSAGSGRGGGTARHPGSRLEASGVAEFYKAWDRYGCLSNFSPHPIAMPPGPMTAERAAQVQQAVQAAQQGGHSGCCTSDGSDSGGSSSGIPEGWRRWASVEHYYQAQKFAGVAAPEAEQLVAAIAAAGSPEEAAALGRRAQRAQQQRELVRRDWDAAKVPVMLAALRAKCAGHAGPRAMLLATSRNCGGRGCDASGGRVAASLAAAGARGGSGAAASLTGLQLVESSPHDFFWGRGYDGSGANMLGKLLMQLTSDGGARAGAGASVASGTAVAGVLSRNELVTNNLNTLFVPIVGMSGPRDACPGSELPWHSVEDVKRAVFADVNPGGITVGSTYSRCSLGKTKLTRNNSLVAPLVRLPCQGVSNGVHLTFSKCEFVDLFGYAEAAQAALRLKGVDVDSYKYRVLLLPPGACSIVGMGMVGCGDTVSCRSWIGVGFWAQPNAMVHELGHNLFLGHAGGYDKGGAYDEYQDDTGMMGARRS</sequence>
<feature type="domain" description="CMP/dCMP-type deaminase" evidence="7">
    <location>
        <begin position="10"/>
        <end position="120"/>
    </location>
</feature>
<reference evidence="8 9" key="1">
    <citation type="journal article" date="2018" name="Plant J.">
        <title>Genome sequences of Chlorella sorokiniana UTEX 1602 and Micractinium conductrix SAG 241.80: implications to maltose excretion by a green alga.</title>
        <authorList>
            <person name="Arriola M.B."/>
            <person name="Velmurugan N."/>
            <person name="Zhang Y."/>
            <person name="Plunkett M.H."/>
            <person name="Hondzo H."/>
            <person name="Barney B.M."/>
        </authorList>
    </citation>
    <scope>NUCLEOTIDE SEQUENCE [LARGE SCALE GENOMIC DNA]</scope>
    <source>
        <strain evidence="8 9">SAG 241.80</strain>
    </source>
</reference>
<dbReference type="NCBIfam" id="TIGR00326">
    <property type="entry name" value="eubact_ribD"/>
    <property type="match status" value="1"/>
</dbReference>
<evidence type="ECO:0000313" key="8">
    <source>
        <dbReference type="EMBL" id="PSC71189.1"/>
    </source>
</evidence>
<evidence type="ECO:0000256" key="4">
    <source>
        <dbReference type="ARBA" id="ARBA00023002"/>
    </source>
</evidence>
<dbReference type="InterPro" id="IPR004794">
    <property type="entry name" value="Eubact_RibD"/>
</dbReference>
<gene>
    <name evidence="8" type="ORF">C2E20_5436</name>
</gene>
<dbReference type="PANTHER" id="PTHR38011:SF7">
    <property type="entry name" value="2,5-DIAMINO-6-RIBOSYLAMINO-4(3H)-PYRIMIDINONE 5'-PHOSPHATE REDUCTASE"/>
    <property type="match status" value="1"/>
</dbReference>
<dbReference type="InterPro" id="IPR024072">
    <property type="entry name" value="DHFR-like_dom_sf"/>
</dbReference>
<name>A0A2P6VAQ8_9CHLO</name>
<feature type="region of interest" description="Disordered" evidence="6">
    <location>
        <begin position="426"/>
        <end position="445"/>
    </location>
</feature>
<keyword evidence="4" id="KW-0560">Oxidoreductase</keyword>
<proteinExistence type="predicted"/>
<dbReference type="Gene3D" id="3.40.430.10">
    <property type="entry name" value="Dihydrofolate Reductase, subunit A"/>
    <property type="match status" value="1"/>
</dbReference>
<dbReference type="InterPro" id="IPR012816">
    <property type="entry name" value="NADAR"/>
</dbReference>
<dbReference type="InterPro" id="IPR050765">
    <property type="entry name" value="Riboflavin_Biosynth_HTPR"/>
</dbReference>
<dbReference type="Proteomes" id="UP000239649">
    <property type="component" value="Unassembled WGS sequence"/>
</dbReference>
<dbReference type="AlphaFoldDB" id="A0A2P6VAQ8"/>
<dbReference type="Pfam" id="PF01872">
    <property type="entry name" value="RibD_C"/>
    <property type="match status" value="1"/>
</dbReference>
<organism evidence="8 9">
    <name type="scientific">Micractinium conductrix</name>
    <dbReference type="NCBI Taxonomy" id="554055"/>
    <lineage>
        <taxon>Eukaryota</taxon>
        <taxon>Viridiplantae</taxon>
        <taxon>Chlorophyta</taxon>
        <taxon>core chlorophytes</taxon>
        <taxon>Trebouxiophyceae</taxon>
        <taxon>Chlorellales</taxon>
        <taxon>Chlorellaceae</taxon>
        <taxon>Chlorella clade</taxon>
        <taxon>Micractinium</taxon>
    </lineage>
</organism>
<dbReference type="PANTHER" id="PTHR38011">
    <property type="entry name" value="DIHYDROFOLATE REDUCTASE FAMILY PROTEIN (AFU_ORTHOLOGUE AFUA_8G06820)"/>
    <property type="match status" value="1"/>
</dbReference>
<evidence type="ECO:0000259" key="7">
    <source>
        <dbReference type="PROSITE" id="PS51747"/>
    </source>
</evidence>
<feature type="compositionally biased region" description="Low complexity" evidence="6">
    <location>
        <begin position="498"/>
        <end position="509"/>
    </location>
</feature>
<dbReference type="GO" id="GO:0050661">
    <property type="term" value="F:NADP binding"/>
    <property type="evidence" value="ECO:0007669"/>
    <property type="project" value="InterPro"/>
</dbReference>
<dbReference type="InterPro" id="IPR037238">
    <property type="entry name" value="YbiA-like_sf"/>
</dbReference>
<dbReference type="CDD" id="cd15457">
    <property type="entry name" value="NADAR"/>
    <property type="match status" value="1"/>
</dbReference>
<dbReference type="EMBL" id="LHPF02000016">
    <property type="protein sequence ID" value="PSC71189.1"/>
    <property type="molecule type" value="Genomic_DNA"/>
</dbReference>
<evidence type="ECO:0000256" key="6">
    <source>
        <dbReference type="SAM" id="MobiDB-lite"/>
    </source>
</evidence>
<dbReference type="GO" id="GO:0009231">
    <property type="term" value="P:riboflavin biosynthetic process"/>
    <property type="evidence" value="ECO:0007669"/>
    <property type="project" value="UniProtKB-UniPathway"/>
</dbReference>
<dbReference type="GO" id="GO:0008703">
    <property type="term" value="F:5-amino-6-(5-phosphoribosylamino)uracil reductase activity"/>
    <property type="evidence" value="ECO:0007669"/>
    <property type="project" value="UniProtKB-EC"/>
</dbReference>
<keyword evidence="5" id="KW-0511">Multifunctional enzyme</keyword>
<comment type="pathway">
    <text evidence="1">Cofactor biosynthesis; riboflavin biosynthesis; 5-amino-6-(D-ribitylamino)uracil from GTP: step 3/4.</text>
</comment>
<dbReference type="InterPro" id="IPR011549">
    <property type="entry name" value="RibD_C"/>
</dbReference>
<comment type="caution">
    <text evidence="8">The sequence shown here is derived from an EMBL/GenBank/DDBJ whole genome shotgun (WGS) entry which is preliminary data.</text>
</comment>
<dbReference type="UniPathway" id="UPA00275">
    <property type="reaction ID" value="UER00402"/>
</dbReference>
<evidence type="ECO:0000256" key="5">
    <source>
        <dbReference type="ARBA" id="ARBA00023268"/>
    </source>
</evidence>
<dbReference type="NCBIfam" id="TIGR00227">
    <property type="entry name" value="ribD_Cterm"/>
    <property type="match status" value="1"/>
</dbReference>
<dbReference type="SUPFAM" id="SSF53927">
    <property type="entry name" value="Cytidine deaminase-like"/>
    <property type="match status" value="1"/>
</dbReference>
<evidence type="ECO:0000256" key="1">
    <source>
        <dbReference type="ARBA" id="ARBA00004910"/>
    </source>
</evidence>
<dbReference type="EC" id="1.1.1.193" evidence="2"/>
<evidence type="ECO:0000256" key="2">
    <source>
        <dbReference type="ARBA" id="ARBA00013173"/>
    </source>
</evidence>
<accession>A0A2P6VAQ8</accession>
<dbReference type="OrthoDB" id="206452at2759"/>
<dbReference type="Gene3D" id="3.40.140.10">
    <property type="entry name" value="Cytidine Deaminase, domain 2"/>
    <property type="match status" value="1"/>
</dbReference>
<feature type="region of interest" description="Disordered" evidence="6">
    <location>
        <begin position="498"/>
        <end position="518"/>
    </location>
</feature>
<dbReference type="SUPFAM" id="SSF143990">
    <property type="entry name" value="YbiA-like"/>
    <property type="match status" value="2"/>
</dbReference>
<protein>
    <recommendedName>
        <fullName evidence="2">5-amino-6-(5-phosphoribosylamino)uracil reductase</fullName>
        <ecNumber evidence="2">1.1.1.193</ecNumber>
    </recommendedName>
</protein>
<dbReference type="InterPro" id="IPR002734">
    <property type="entry name" value="RibDG_C"/>
</dbReference>
<dbReference type="STRING" id="554055.A0A2P6VAQ8"/>
<dbReference type="PROSITE" id="PS51747">
    <property type="entry name" value="CYT_DCMP_DEAMINASES_2"/>
    <property type="match status" value="1"/>
</dbReference>
<dbReference type="InterPro" id="IPR016193">
    <property type="entry name" value="Cytidine_deaminase-like"/>
</dbReference>
<evidence type="ECO:0000313" key="9">
    <source>
        <dbReference type="Proteomes" id="UP000239649"/>
    </source>
</evidence>
<dbReference type="SUPFAM" id="SSF53597">
    <property type="entry name" value="Dihydrofolate reductase-like"/>
    <property type="match status" value="1"/>
</dbReference>
<evidence type="ECO:0000256" key="3">
    <source>
        <dbReference type="ARBA" id="ARBA00022857"/>
    </source>
</evidence>
<dbReference type="Gene3D" id="1.10.357.40">
    <property type="entry name" value="YbiA-like"/>
    <property type="match status" value="1"/>
</dbReference>
<keyword evidence="9" id="KW-1185">Reference proteome</keyword>
<dbReference type="GO" id="GO:0008835">
    <property type="term" value="F:diaminohydroxyphosphoribosylaminopyrimidine deaminase activity"/>
    <property type="evidence" value="ECO:0007669"/>
    <property type="project" value="InterPro"/>
</dbReference>
<dbReference type="Pfam" id="PF05548">
    <property type="entry name" value="Peptidase_M11"/>
    <property type="match status" value="1"/>
</dbReference>
<dbReference type="InterPro" id="IPR008752">
    <property type="entry name" value="Peptidase_M11"/>
</dbReference>
<dbReference type="InterPro" id="IPR002125">
    <property type="entry name" value="CMP_dCMP_dom"/>
</dbReference>
<dbReference type="Pfam" id="PF08719">
    <property type="entry name" value="NADAR"/>
    <property type="match status" value="1"/>
</dbReference>